<feature type="region of interest" description="Disordered" evidence="2">
    <location>
        <begin position="373"/>
        <end position="416"/>
    </location>
</feature>
<evidence type="ECO:0000256" key="2">
    <source>
        <dbReference type="SAM" id="MobiDB-lite"/>
    </source>
</evidence>
<comment type="similarity">
    <text evidence="1">Belongs to the mycobacterial PPE family.</text>
</comment>
<dbReference type="Pfam" id="PF12484">
    <property type="entry name" value="PPE-SVP"/>
    <property type="match status" value="1"/>
</dbReference>
<feature type="domain" description="PPE" evidence="3">
    <location>
        <begin position="8"/>
        <end position="170"/>
    </location>
</feature>
<dbReference type="InterPro" id="IPR000030">
    <property type="entry name" value="PPE_dom"/>
</dbReference>
<dbReference type="PANTHER" id="PTHR46766">
    <property type="entry name" value="GLUTAMINE-RICH PROTEIN 2"/>
    <property type="match status" value="1"/>
</dbReference>
<sequence>MDFGGLPDFGGIPPEVNSGLMYAGPGPGSMLTSATAWDGLAAAMSTAAASYGSVIAGLKLESWLGPAAASMATAAAPYAGWLSAAAAQAQQTATQARAAAAAFEEAFAATVPPPLIAANRNQLVSLAAANTLGQNSPAIEAAQAEYAEMWAQDAAAMYSYAGASEAASMLTPFNQPSQTVDPAGPLTQAAAAAATNAQTALAQLLALSTSADLPTSGLPGLTSSPTGPLPAAPIQIPTPIGELDAIGLYIAVIASGSIALSITNTFRPWNLTESSGHGGGLGPTHGGLLGSTTAESGADSDGGAGAAPMSAAVGHAALVGALSVPHNWTLAAPEIKLAVEALPSTSVSSGPPDLGGVPTGLLSGMAVASLAGRGIGATGTPSVRDAAPEEGEGQPKRRPTVVKVPKPPPADGLPPH</sequence>
<feature type="domain" description="PPE family C-terminal" evidence="4">
    <location>
        <begin position="310"/>
        <end position="388"/>
    </location>
</feature>
<feature type="compositionally biased region" description="Gly residues" evidence="2">
    <location>
        <begin position="277"/>
        <end position="289"/>
    </location>
</feature>
<dbReference type="eggNOG" id="COG5651">
    <property type="taxonomic scope" value="Bacteria"/>
</dbReference>
<evidence type="ECO:0000259" key="4">
    <source>
        <dbReference type="Pfam" id="PF12484"/>
    </source>
</evidence>
<dbReference type="KEGG" id="mmi:MMAR_1449"/>
<keyword evidence="6" id="KW-1185">Reference proteome</keyword>
<dbReference type="PANTHER" id="PTHR46766:SF1">
    <property type="entry name" value="GLUTAMINE-RICH PROTEIN 2"/>
    <property type="match status" value="1"/>
</dbReference>
<evidence type="ECO:0000256" key="1">
    <source>
        <dbReference type="ARBA" id="ARBA00010652"/>
    </source>
</evidence>
<dbReference type="RefSeq" id="WP_012393304.1">
    <property type="nucleotide sequence ID" value="NC_010612.1"/>
</dbReference>
<feature type="region of interest" description="Disordered" evidence="2">
    <location>
        <begin position="277"/>
        <end position="307"/>
    </location>
</feature>
<feature type="compositionally biased region" description="Low complexity" evidence="2">
    <location>
        <begin position="290"/>
        <end position="299"/>
    </location>
</feature>
<dbReference type="InterPro" id="IPR022171">
    <property type="entry name" value="PPE_C"/>
</dbReference>
<dbReference type="SUPFAM" id="SSF140459">
    <property type="entry name" value="PE/PPE dimer-like"/>
    <property type="match status" value="1"/>
</dbReference>
<dbReference type="FunFam" id="1.20.1260.20:FF:000001">
    <property type="entry name" value="PPE family protein PPE41"/>
    <property type="match status" value="1"/>
</dbReference>
<dbReference type="Pfam" id="PF00823">
    <property type="entry name" value="PPE"/>
    <property type="match status" value="1"/>
</dbReference>
<proteinExistence type="inferred from homology"/>
<accession>B2HFQ7</accession>
<dbReference type="AlphaFoldDB" id="B2HFQ7"/>
<protein>
    <submittedName>
        <fullName evidence="5">PPE family protein</fullName>
    </submittedName>
</protein>
<organism evidence="5 6">
    <name type="scientific">Mycobacterium marinum (strain ATCC BAA-535 / M)</name>
    <dbReference type="NCBI Taxonomy" id="216594"/>
    <lineage>
        <taxon>Bacteria</taxon>
        <taxon>Bacillati</taxon>
        <taxon>Actinomycetota</taxon>
        <taxon>Actinomycetes</taxon>
        <taxon>Mycobacteriales</taxon>
        <taxon>Mycobacteriaceae</taxon>
        <taxon>Mycobacterium</taxon>
        <taxon>Mycobacterium ulcerans group</taxon>
    </lineage>
</organism>
<name>B2HFQ7_MYCMM</name>
<evidence type="ECO:0000313" key="6">
    <source>
        <dbReference type="Proteomes" id="UP000001190"/>
    </source>
</evidence>
<dbReference type="Proteomes" id="UP000001190">
    <property type="component" value="Chromosome"/>
</dbReference>
<evidence type="ECO:0000313" key="5">
    <source>
        <dbReference type="EMBL" id="ACC39902.1"/>
    </source>
</evidence>
<gene>
    <name evidence="5" type="ordered locus">MMAR_1449</name>
</gene>
<reference evidence="5 6" key="1">
    <citation type="journal article" date="2008" name="Genome Res.">
        <title>Insights from the complete genome sequence of Mycobacterium marinum on the evolution of Mycobacterium tuberculosis.</title>
        <authorList>
            <person name="Stinear T.P."/>
            <person name="Seemann T."/>
            <person name="Harrison P.F."/>
            <person name="Jenkin G.A."/>
            <person name="Davies J.K."/>
            <person name="Johnson P.D."/>
            <person name="Abdellah Z."/>
            <person name="Arrowsmith C."/>
            <person name="Chillingworth T."/>
            <person name="Churcher C."/>
            <person name="Clarke K."/>
            <person name="Cronin A."/>
            <person name="Davis P."/>
            <person name="Goodhead I."/>
            <person name="Holroyd N."/>
            <person name="Jagels K."/>
            <person name="Lord A."/>
            <person name="Moule S."/>
            <person name="Mungall K."/>
            <person name="Norbertczak H."/>
            <person name="Quail M.A."/>
            <person name="Rabbinowitsch E."/>
            <person name="Walker D."/>
            <person name="White B."/>
            <person name="Whitehead S."/>
            <person name="Small P.L."/>
            <person name="Brosch R."/>
            <person name="Ramakrishnan L."/>
            <person name="Fischbach M.A."/>
            <person name="Parkhill J."/>
            <person name="Cole S.T."/>
        </authorList>
    </citation>
    <scope>NUCLEOTIDE SEQUENCE [LARGE SCALE GENOMIC DNA]</scope>
    <source>
        <strain evidence="6">ATCC BAA-535 / M</strain>
    </source>
</reference>
<dbReference type="InterPro" id="IPR038332">
    <property type="entry name" value="PPE_sf"/>
</dbReference>
<dbReference type="EMBL" id="CP000854">
    <property type="protein sequence ID" value="ACC39902.1"/>
    <property type="molecule type" value="Genomic_DNA"/>
</dbReference>
<dbReference type="GO" id="GO:0052572">
    <property type="term" value="P:response to host immune response"/>
    <property type="evidence" value="ECO:0007669"/>
    <property type="project" value="TreeGrafter"/>
</dbReference>
<dbReference type="Gene3D" id="1.20.1260.20">
    <property type="entry name" value="PPE superfamily"/>
    <property type="match status" value="1"/>
</dbReference>
<feature type="compositionally biased region" description="Pro residues" evidence="2">
    <location>
        <begin position="405"/>
        <end position="416"/>
    </location>
</feature>
<evidence type="ECO:0000259" key="3">
    <source>
        <dbReference type="Pfam" id="PF00823"/>
    </source>
</evidence>
<dbReference type="HOGENOM" id="CLU_000243_0_1_11"/>
<dbReference type="OrthoDB" id="4753505at2"/>